<feature type="compositionally biased region" description="Polar residues" evidence="1">
    <location>
        <begin position="57"/>
        <end position="76"/>
    </location>
</feature>
<dbReference type="Proteomes" id="UP000494206">
    <property type="component" value="Unassembled WGS sequence"/>
</dbReference>
<comment type="caution">
    <text evidence="2">The sequence shown here is derived from an EMBL/GenBank/DDBJ whole genome shotgun (WGS) entry which is preliminary data.</text>
</comment>
<evidence type="ECO:0000313" key="3">
    <source>
        <dbReference type="Proteomes" id="UP000494206"/>
    </source>
</evidence>
<organism evidence="2 3">
    <name type="scientific">Caenorhabditis bovis</name>
    <dbReference type="NCBI Taxonomy" id="2654633"/>
    <lineage>
        <taxon>Eukaryota</taxon>
        <taxon>Metazoa</taxon>
        <taxon>Ecdysozoa</taxon>
        <taxon>Nematoda</taxon>
        <taxon>Chromadorea</taxon>
        <taxon>Rhabditida</taxon>
        <taxon>Rhabditina</taxon>
        <taxon>Rhabditomorpha</taxon>
        <taxon>Rhabditoidea</taxon>
        <taxon>Rhabditidae</taxon>
        <taxon>Peloderinae</taxon>
        <taxon>Caenorhabditis</taxon>
    </lineage>
</organism>
<reference evidence="2 3" key="1">
    <citation type="submission" date="2020-04" db="EMBL/GenBank/DDBJ databases">
        <authorList>
            <person name="Laetsch R D."/>
            <person name="Stevens L."/>
            <person name="Kumar S."/>
            <person name="Blaxter L. M."/>
        </authorList>
    </citation>
    <scope>NUCLEOTIDE SEQUENCE [LARGE SCALE GENOMIC DNA]</scope>
</reference>
<sequence length="76" mass="8235">MLVGLLGEEASGVQEVCNSTPPCLAYTEAQPDIGHRCGVLVRVSWHEKRGTRAGSLKSDSTNVLETRSQQSETYSL</sequence>
<keyword evidence="3" id="KW-1185">Reference proteome</keyword>
<feature type="region of interest" description="Disordered" evidence="1">
    <location>
        <begin position="50"/>
        <end position="76"/>
    </location>
</feature>
<gene>
    <name evidence="2" type="ORF">CBOVIS_LOCUS10239</name>
</gene>
<evidence type="ECO:0000256" key="1">
    <source>
        <dbReference type="SAM" id="MobiDB-lite"/>
    </source>
</evidence>
<evidence type="ECO:0000313" key="2">
    <source>
        <dbReference type="EMBL" id="CAB3408458.1"/>
    </source>
</evidence>
<accession>A0A8S1F7I8</accession>
<dbReference type="AlphaFoldDB" id="A0A8S1F7I8"/>
<proteinExistence type="predicted"/>
<dbReference type="EMBL" id="CADEPM010000007">
    <property type="protein sequence ID" value="CAB3408458.1"/>
    <property type="molecule type" value="Genomic_DNA"/>
</dbReference>
<name>A0A8S1F7I8_9PELO</name>
<protein>
    <submittedName>
        <fullName evidence="2">Uncharacterized protein</fullName>
    </submittedName>
</protein>